<evidence type="ECO:0000313" key="4">
    <source>
        <dbReference type="Proteomes" id="UP000242561"/>
    </source>
</evidence>
<dbReference type="InterPro" id="IPR018170">
    <property type="entry name" value="Aldo/ket_reductase_CS"/>
</dbReference>
<keyword evidence="2" id="KW-0732">Signal</keyword>
<evidence type="ECO:0000256" key="1">
    <source>
        <dbReference type="SAM" id="MobiDB-lite"/>
    </source>
</evidence>
<feature type="signal peptide" evidence="2">
    <location>
        <begin position="1"/>
        <end position="19"/>
    </location>
</feature>
<sequence length="279" mass="30261">MRTLRITTGVLSGTICAFAGVWAFTSLSDDASGTTETVPVAETGPKELPLSEPQAEDSETTLDAKQPNAVEDKGSAPEPPATVADANLKQENDDLRRKLARQDTPSSPPKARAEPKVVKSTPQISFEPPPPQKTDAQMKLEQETARLRIDPSEMQSAQYSNAPLLLIGGVQPQDAGKKIVGYEVHPGVDYNTETQFVKGFGVGKGIYLIVEQIADRNNSVIFRTSRMGQPVIVSKGSYLRITNSKGDARYLRFNGVLVKSNAPERPFASFDLFAIEGEE</sequence>
<feature type="region of interest" description="Disordered" evidence="1">
    <location>
        <begin position="99"/>
        <end position="136"/>
    </location>
</feature>
<dbReference type="Proteomes" id="UP000242561">
    <property type="component" value="Chromosome"/>
</dbReference>
<reference evidence="3 4" key="1">
    <citation type="submission" date="2016-11" db="EMBL/GenBank/DDBJ databases">
        <title>Sphingorhabdus sp. LPB0140, isolated from marine environment.</title>
        <authorList>
            <person name="Kim E."/>
            <person name="Yi H."/>
        </authorList>
    </citation>
    <scope>NUCLEOTIDE SEQUENCE [LARGE SCALE GENOMIC DNA]</scope>
    <source>
        <strain evidence="3 4">LPB0140</strain>
    </source>
</reference>
<dbReference type="GO" id="GO:0016491">
    <property type="term" value="F:oxidoreductase activity"/>
    <property type="evidence" value="ECO:0007669"/>
    <property type="project" value="InterPro"/>
</dbReference>
<protein>
    <submittedName>
        <fullName evidence="3">Uncharacterized protein</fullName>
    </submittedName>
</protein>
<accession>A0A1L3JDG2</accession>
<feature type="region of interest" description="Disordered" evidence="1">
    <location>
        <begin position="29"/>
        <end position="86"/>
    </location>
</feature>
<dbReference type="PROSITE" id="PS00063">
    <property type="entry name" value="ALDOKETO_REDUCTASE_3"/>
    <property type="match status" value="1"/>
</dbReference>
<proteinExistence type="predicted"/>
<dbReference type="KEGG" id="sphl:LPB140_10460"/>
<dbReference type="AlphaFoldDB" id="A0A1L3JDG2"/>
<dbReference type="EMBL" id="CP018154">
    <property type="protein sequence ID" value="APG63139.1"/>
    <property type="molecule type" value="Genomic_DNA"/>
</dbReference>
<evidence type="ECO:0000313" key="3">
    <source>
        <dbReference type="EMBL" id="APG63139.1"/>
    </source>
</evidence>
<name>A0A1L3JDG2_9SPHN</name>
<evidence type="ECO:0000256" key="2">
    <source>
        <dbReference type="SAM" id="SignalP"/>
    </source>
</evidence>
<feature type="chain" id="PRO_5012137138" evidence="2">
    <location>
        <begin position="20"/>
        <end position="279"/>
    </location>
</feature>
<keyword evidence="4" id="KW-1185">Reference proteome</keyword>
<gene>
    <name evidence="3" type="ORF">LPB140_10460</name>
</gene>
<organism evidence="3 4">
    <name type="scientific">Sphingorhabdus lutea</name>
    <dbReference type="NCBI Taxonomy" id="1913578"/>
    <lineage>
        <taxon>Bacteria</taxon>
        <taxon>Pseudomonadati</taxon>
        <taxon>Pseudomonadota</taxon>
        <taxon>Alphaproteobacteria</taxon>
        <taxon>Sphingomonadales</taxon>
        <taxon>Sphingomonadaceae</taxon>
        <taxon>Sphingorhabdus</taxon>
    </lineage>
</organism>